<evidence type="ECO:0000256" key="3">
    <source>
        <dbReference type="ARBA" id="ARBA00022989"/>
    </source>
</evidence>
<protein>
    <submittedName>
        <fullName evidence="6">SJCHGC02534 protein</fullName>
    </submittedName>
</protein>
<feature type="transmembrane region" description="Helical" evidence="5">
    <location>
        <begin position="77"/>
        <end position="98"/>
    </location>
</feature>
<accession>Q5DET2</accession>
<keyword evidence="3 5" id="KW-1133">Transmembrane helix</keyword>
<evidence type="ECO:0000256" key="5">
    <source>
        <dbReference type="SAM" id="Phobius"/>
    </source>
</evidence>
<dbReference type="GO" id="GO:0016020">
    <property type="term" value="C:membrane"/>
    <property type="evidence" value="ECO:0007669"/>
    <property type="project" value="UniProtKB-SubCell"/>
</dbReference>
<feature type="transmembrane region" description="Helical" evidence="5">
    <location>
        <begin position="105"/>
        <end position="129"/>
    </location>
</feature>
<reference evidence="6" key="2">
    <citation type="journal article" date="2006" name="PLoS Pathog.">
        <title>New perspectives on host-parasite interplay by comparative transcriptomic and proteomic analyses of Schistosoma japonicum.</title>
        <authorList>
            <person name="Liu F."/>
            <person name="Lu J."/>
            <person name="Hu W."/>
            <person name="Wang S.Y."/>
            <person name="Cui S.J."/>
            <person name="Chi M."/>
            <person name="Yan Q."/>
            <person name="Wang X.R."/>
            <person name="Song H.D."/>
            <person name="Xu X.N."/>
            <person name="Wang J.J."/>
            <person name="Zhang X.L."/>
            <person name="Zhang X."/>
            <person name="Wang Z.Q."/>
            <person name="Xue C.L."/>
            <person name="Brindley P.J."/>
            <person name="McManus D.P."/>
            <person name="Yang P.Y."/>
            <person name="Feng Z."/>
            <person name="Chen Z."/>
            <person name="Han Z.G."/>
        </authorList>
    </citation>
    <scope>NUCLEOTIDE SEQUENCE</scope>
</reference>
<dbReference type="EMBL" id="AY813942">
    <property type="protein sequence ID" value="AAW25674.1"/>
    <property type="molecule type" value="mRNA"/>
</dbReference>
<dbReference type="AlphaFoldDB" id="Q5DET2"/>
<evidence type="ECO:0000256" key="1">
    <source>
        <dbReference type="ARBA" id="ARBA00004141"/>
    </source>
</evidence>
<sequence length="209" mass="22774">MICNLPCRIVLIAMNSVSLIVGLALLIVGALMVWGQSVIQSLLNNFITNLINQYIQGSSGAQINELVTRILTSTSPVGMAVFILGCVCAGISLFGYCGACCNMKILLYIYAILVGILALAFLVTFSVYFSRKDEIGNKAIELFQTSVNNYQSMVANNLDSLVIGLILPPLNVVVWIVEKISRSQPISGEMILMVVNHIQILSILYRVVK</sequence>
<organism evidence="6">
    <name type="scientific">Schistosoma japonicum</name>
    <name type="common">Blood fluke</name>
    <dbReference type="NCBI Taxonomy" id="6182"/>
    <lineage>
        <taxon>Eukaryota</taxon>
        <taxon>Metazoa</taxon>
        <taxon>Spiralia</taxon>
        <taxon>Lophotrochozoa</taxon>
        <taxon>Platyhelminthes</taxon>
        <taxon>Trematoda</taxon>
        <taxon>Digenea</taxon>
        <taxon>Strigeidida</taxon>
        <taxon>Schistosomatoidea</taxon>
        <taxon>Schistosomatidae</taxon>
        <taxon>Schistosoma</taxon>
    </lineage>
</organism>
<keyword evidence="4 5" id="KW-0472">Membrane</keyword>
<reference evidence="6" key="1">
    <citation type="submission" date="2004-11" db="EMBL/GenBank/DDBJ databases">
        <title>The full-length cDNA sequences of Schistosoma japonicum genes.</title>
        <authorList>
            <person name="Han Z."/>
        </authorList>
    </citation>
    <scope>NUCLEOTIDE SEQUENCE</scope>
</reference>
<evidence type="ECO:0000256" key="2">
    <source>
        <dbReference type="ARBA" id="ARBA00022692"/>
    </source>
</evidence>
<feature type="transmembrane region" description="Helical" evidence="5">
    <location>
        <begin position="12"/>
        <end position="34"/>
    </location>
</feature>
<keyword evidence="2 5" id="KW-0812">Transmembrane</keyword>
<comment type="subcellular location">
    <subcellularLocation>
        <location evidence="1">Membrane</location>
        <topology evidence="1">Multi-pass membrane protein</topology>
    </subcellularLocation>
</comment>
<feature type="transmembrane region" description="Helical" evidence="5">
    <location>
        <begin position="160"/>
        <end position="178"/>
    </location>
</feature>
<dbReference type="Pfam" id="PF00335">
    <property type="entry name" value="Tetraspanin"/>
    <property type="match status" value="1"/>
</dbReference>
<dbReference type="InterPro" id="IPR018499">
    <property type="entry name" value="Tetraspanin/Peripherin"/>
</dbReference>
<evidence type="ECO:0000313" key="6">
    <source>
        <dbReference type="EMBL" id="AAW25674.1"/>
    </source>
</evidence>
<proteinExistence type="evidence at transcript level"/>
<evidence type="ECO:0000256" key="4">
    <source>
        <dbReference type="ARBA" id="ARBA00023136"/>
    </source>
</evidence>
<name>Q5DET2_SCHJA</name>